<name>A0A8J7H340_9FIRM</name>
<keyword evidence="10" id="KW-1185">Reference proteome</keyword>
<dbReference type="EMBL" id="JAEAGR010000009">
    <property type="protein sequence ID" value="MBH1941145.1"/>
    <property type="molecule type" value="Genomic_DNA"/>
</dbReference>
<dbReference type="GO" id="GO:0045493">
    <property type="term" value="P:xylan catabolic process"/>
    <property type="evidence" value="ECO:0007669"/>
    <property type="project" value="UniProtKB-KW"/>
</dbReference>
<organism evidence="9 10">
    <name type="scientific">Mobilitalea sibirica</name>
    <dbReference type="NCBI Taxonomy" id="1462919"/>
    <lineage>
        <taxon>Bacteria</taxon>
        <taxon>Bacillati</taxon>
        <taxon>Bacillota</taxon>
        <taxon>Clostridia</taxon>
        <taxon>Lachnospirales</taxon>
        <taxon>Lachnospiraceae</taxon>
        <taxon>Mobilitalea</taxon>
    </lineage>
</organism>
<feature type="domain" description="BIG2" evidence="8">
    <location>
        <begin position="117"/>
        <end position="193"/>
    </location>
</feature>
<dbReference type="SMART" id="SM00635">
    <property type="entry name" value="BID_2"/>
    <property type="match status" value="2"/>
</dbReference>
<feature type="domain" description="BIG2" evidence="8">
    <location>
        <begin position="34"/>
        <end position="115"/>
    </location>
</feature>
<dbReference type="Gene3D" id="2.60.120.260">
    <property type="entry name" value="Galactose-binding domain-like"/>
    <property type="match status" value="2"/>
</dbReference>
<dbReference type="InterPro" id="IPR044846">
    <property type="entry name" value="GH10"/>
</dbReference>
<dbReference type="Pfam" id="PF02368">
    <property type="entry name" value="Big_2"/>
    <property type="match status" value="2"/>
</dbReference>
<comment type="caution">
    <text evidence="9">The sequence shown here is derived from an EMBL/GenBank/DDBJ whole genome shotgun (WGS) entry which is preliminary data.</text>
</comment>
<evidence type="ECO:0000259" key="8">
    <source>
        <dbReference type="SMART" id="SM00635"/>
    </source>
</evidence>
<evidence type="ECO:0000256" key="4">
    <source>
        <dbReference type="ARBA" id="ARBA00022651"/>
    </source>
</evidence>
<dbReference type="SUPFAM" id="SSF49785">
    <property type="entry name" value="Galactose-binding domain-like"/>
    <property type="match status" value="2"/>
</dbReference>
<evidence type="ECO:0000256" key="1">
    <source>
        <dbReference type="ARBA" id="ARBA00000681"/>
    </source>
</evidence>
<protein>
    <recommendedName>
        <fullName evidence="3">endo-1,4-beta-xylanase</fullName>
        <ecNumber evidence="3">3.2.1.8</ecNumber>
    </recommendedName>
</protein>
<evidence type="ECO:0000313" key="10">
    <source>
        <dbReference type="Proteomes" id="UP000623269"/>
    </source>
</evidence>
<evidence type="ECO:0000256" key="5">
    <source>
        <dbReference type="ARBA" id="ARBA00022801"/>
    </source>
</evidence>
<dbReference type="AlphaFoldDB" id="A0A8J7H340"/>
<dbReference type="InterPro" id="IPR008979">
    <property type="entry name" value="Galactose-bd-like_sf"/>
</dbReference>
<dbReference type="Gene3D" id="2.60.40.1080">
    <property type="match status" value="2"/>
</dbReference>
<sequence length="544" mass="59474">MSKKCKRACKMLTTLALAVAMVTTMLVPALAAVEKKAPTLNATKKTIVIGKTFNFNINNKIKGSSYEWTSSNEDVVTVNEKNGVVTGVAKGQANIHCKIDVSGTTYRLTAKVTVLKPAVKVEISNPVDSLDVKEYYRLKTKLTPESSDDIITWTSSDEDIADIEKDGSFVAKKSGKVTFTAKALSGRSASVTIKILKDGEEYVEEEETETPDDDEITEDKKDDVKVIKTVYSEDFASSSGGFTGRGAAKVSQTTAGMAAEGGKGYLSVTDRTANWNGATVDVTNLVTPGATYRVSGWVRFTSGEDVEVLKISQQRDDKDGTGYPMVSGDVEVEKGKWTKISGIMEVSPSTTNSNVYFEANNLIDFYVDNVVIEQIEAELIKEDVVEVEKAKVGDSVYENDFEGEKVLDPRGSSERTITTKYAHNGKASLEVKRSAGWDGAGVRFNLANNIIKASYFGKTVHTSVYVMYDEGPDEVNFKLNNKLEKADNSDNILSQIPVKKGEWTKIEADCYIADGATGDMIFIETENNDALTFYMDDIELKVVK</sequence>
<feature type="chain" id="PRO_5035322731" description="endo-1,4-beta-xylanase" evidence="7">
    <location>
        <begin position="32"/>
        <end position="544"/>
    </location>
</feature>
<dbReference type="Proteomes" id="UP000623269">
    <property type="component" value="Unassembled WGS sequence"/>
</dbReference>
<dbReference type="PANTHER" id="PTHR31490">
    <property type="entry name" value="GLYCOSYL HYDROLASE"/>
    <property type="match status" value="1"/>
</dbReference>
<gene>
    <name evidence="9" type="ORF">I5677_09605</name>
</gene>
<reference evidence="9" key="1">
    <citation type="submission" date="2020-12" db="EMBL/GenBank/DDBJ databases">
        <title>M. sibirica DSM 26468T genome.</title>
        <authorList>
            <person name="Thieme N."/>
            <person name="Rettenmaier R."/>
            <person name="Zverlov V."/>
            <person name="Liebl W."/>
        </authorList>
    </citation>
    <scope>NUCLEOTIDE SEQUENCE</scope>
    <source>
        <strain evidence="9">DSM 26468</strain>
    </source>
</reference>
<feature type="signal peptide" evidence="7">
    <location>
        <begin position="1"/>
        <end position="31"/>
    </location>
</feature>
<proteinExistence type="inferred from homology"/>
<dbReference type="GO" id="GO:0031176">
    <property type="term" value="F:endo-1,4-beta-xylanase activity"/>
    <property type="evidence" value="ECO:0007669"/>
    <property type="project" value="UniProtKB-EC"/>
</dbReference>
<keyword evidence="4" id="KW-0624">Polysaccharide degradation</keyword>
<dbReference type="InterPro" id="IPR003305">
    <property type="entry name" value="CenC_carb-bd"/>
</dbReference>
<comment type="similarity">
    <text evidence="2">Belongs to the glycosyl hydrolase 10 (cellulase F) family.</text>
</comment>
<keyword evidence="4" id="KW-0119">Carbohydrate metabolism</keyword>
<evidence type="ECO:0000256" key="7">
    <source>
        <dbReference type="SAM" id="SignalP"/>
    </source>
</evidence>
<dbReference type="SUPFAM" id="SSF49373">
    <property type="entry name" value="Invasin/intimin cell-adhesion fragments"/>
    <property type="match status" value="2"/>
</dbReference>
<keyword evidence="4" id="KW-0858">Xylan degradation</keyword>
<dbReference type="Pfam" id="PF02018">
    <property type="entry name" value="CBM_4_9"/>
    <property type="match status" value="2"/>
</dbReference>
<evidence type="ECO:0000313" key="9">
    <source>
        <dbReference type="EMBL" id="MBH1941145.1"/>
    </source>
</evidence>
<evidence type="ECO:0000256" key="3">
    <source>
        <dbReference type="ARBA" id="ARBA00012590"/>
    </source>
</evidence>
<keyword evidence="6" id="KW-0326">Glycosidase</keyword>
<dbReference type="EC" id="3.2.1.8" evidence="3"/>
<evidence type="ECO:0000256" key="2">
    <source>
        <dbReference type="ARBA" id="ARBA00007495"/>
    </source>
</evidence>
<accession>A0A8J7H340</accession>
<keyword evidence="5" id="KW-0378">Hydrolase</keyword>
<dbReference type="RefSeq" id="WP_197661371.1">
    <property type="nucleotide sequence ID" value="NZ_JAEAGR010000009.1"/>
</dbReference>
<comment type="catalytic activity">
    <reaction evidence="1">
        <text>Endohydrolysis of (1-&gt;4)-beta-D-xylosidic linkages in xylans.</text>
        <dbReference type="EC" id="3.2.1.8"/>
    </reaction>
</comment>
<keyword evidence="7" id="KW-0732">Signal</keyword>
<dbReference type="InterPro" id="IPR003343">
    <property type="entry name" value="Big_2"/>
</dbReference>
<dbReference type="InterPro" id="IPR008964">
    <property type="entry name" value="Invasin/intimin_cell_adhesion"/>
</dbReference>
<evidence type="ECO:0000256" key="6">
    <source>
        <dbReference type="ARBA" id="ARBA00023295"/>
    </source>
</evidence>
<dbReference type="PANTHER" id="PTHR31490:SF88">
    <property type="entry name" value="BETA-XYLANASE"/>
    <property type="match status" value="1"/>
</dbReference>